<dbReference type="GO" id="GO:0009450">
    <property type="term" value="P:gamma-aminobutyric acid catabolic process"/>
    <property type="evidence" value="ECO:0007669"/>
    <property type="project" value="TreeGrafter"/>
</dbReference>
<dbReference type="PROSITE" id="PS00687">
    <property type="entry name" value="ALDEHYDE_DEHYDR_GLU"/>
    <property type="match status" value="1"/>
</dbReference>
<feature type="transmembrane region" description="Helical" evidence="13">
    <location>
        <begin position="149"/>
        <end position="170"/>
    </location>
</feature>
<keyword evidence="15" id="KW-1185">Reference proteome</keyword>
<dbReference type="Gene3D" id="3.40.309.10">
    <property type="entry name" value="Aldehyde Dehydrogenase, Chain A, domain 2"/>
    <property type="match status" value="1"/>
</dbReference>
<dbReference type="GO" id="GO:0016020">
    <property type="term" value="C:membrane"/>
    <property type="evidence" value="ECO:0007669"/>
    <property type="project" value="UniProtKB-SubCell"/>
</dbReference>
<evidence type="ECO:0000256" key="7">
    <source>
        <dbReference type="ARBA" id="ARBA00022989"/>
    </source>
</evidence>
<evidence type="ECO:0000256" key="12">
    <source>
        <dbReference type="RuleBase" id="RU003345"/>
    </source>
</evidence>
<sequence length="802" mass="89361">MNSSTTSTTVSTSCIDIEQFLKQPLYQITSWVQLAIVLVILVSIFTLIRLCLVHKITIHGNLMILVSNLVFLYCLNAVFCGASIIRYKILFYVYSSNCELRTPAWLAFVLTAPPYLYLAANPGIHFFIMAERCRATLFARHYENEGFRFGWICSAISWVFAFSFILYIILTDLSGDGFSQPLGVVSLTSRNNAQGIIYLHYALLLLLIVTSIGDLWVKIMNQKQLNRSAKYGNYSVSKNYQMRENLLTIRLILPLDISYAIFFGIFLLIGLAIRFYRLQMSKGDYVAIYNSAITLLLLHSAVTLVIYNKYFKFASATRKIIRVKPDVESLERIVKCKEKFLDAKCGIKYLLKTPFTISALFPIGDALEASLRQYERPGHEFSVTDPNTGELLFDVANCGPQDAQLAVAAARQRFPRWAFEFTAKERSAILRKWFDVISEKEKQLAELLTREQGKPLAESRAEIQYSASYLDWYAGEARRCYGQVVPAPKPFRSHVHLREPCGVCALITPWNFPAAMIVRKAAAALAVGCTVVVKPAEDTPLTALALAQVHEDFFTDIGKLLLSQCASTVKRVSLELGGNAPFVVFKSADLDQAVQGAMSSKFRCSGQTCVSSNRFFIDESVAEAFVAKLKEQFKRLKVGGGMEKDVNIGPLINRKAVEKVKSLVDDAVAQKAEIICGGNAVPETNFFEPTILTNVNSEMTIANAEIFGPVIPIQTFETEEEAVGRANHSRLGLAGYIFSKDCAQIHRVSRALQVGMLGVNEGMMSCAEAAFGGVKESGLGREGGQQGIDEFTQWKYVCWNME</sequence>
<comment type="subcellular location">
    <subcellularLocation>
        <location evidence="1">Membrane</location>
        <topology evidence="1">Multi-pass membrane protein</topology>
    </subcellularLocation>
</comment>
<evidence type="ECO:0000256" key="13">
    <source>
        <dbReference type="SAM" id="Phobius"/>
    </source>
</evidence>
<evidence type="ECO:0000256" key="9">
    <source>
        <dbReference type="ARBA" id="ARBA00023136"/>
    </source>
</evidence>
<evidence type="ECO:0000259" key="14">
    <source>
        <dbReference type="Pfam" id="PF00171"/>
    </source>
</evidence>
<feature type="domain" description="Aldehyde dehydrogenase" evidence="14">
    <location>
        <begin position="379"/>
        <end position="551"/>
    </location>
</feature>
<dbReference type="AlphaFoldDB" id="A0A183C1Q7"/>
<feature type="active site" evidence="11">
    <location>
        <position position="575"/>
    </location>
</feature>
<comment type="similarity">
    <text evidence="3 12">Belongs to the aldehyde dehydrogenase family.</text>
</comment>
<dbReference type="FunFam" id="3.40.309.10:FF:000004">
    <property type="entry name" value="Succinate-semialdehyde dehydrogenase I"/>
    <property type="match status" value="1"/>
</dbReference>
<keyword evidence="9 13" id="KW-0472">Membrane</keyword>
<keyword evidence="7 13" id="KW-1133">Transmembrane helix</keyword>
<feature type="transmembrane region" description="Helical" evidence="13">
    <location>
        <begin position="31"/>
        <end position="52"/>
    </location>
</feature>
<dbReference type="GO" id="GO:0005739">
    <property type="term" value="C:mitochondrion"/>
    <property type="evidence" value="ECO:0007669"/>
    <property type="project" value="TreeGrafter"/>
</dbReference>
<feature type="transmembrane region" description="Helical" evidence="13">
    <location>
        <begin position="251"/>
        <end position="276"/>
    </location>
</feature>
<protein>
    <recommendedName>
        <fullName evidence="5">Succinate-semialdehyde dehydrogenase, mitochondrial</fullName>
        <ecNumber evidence="4">1.2.1.24</ecNumber>
    </recommendedName>
    <alternativeName>
        <fullName evidence="10">NAD(+)-dependent succinic semialdehyde dehydrogenase</fullName>
    </alternativeName>
</protein>
<evidence type="ECO:0000256" key="1">
    <source>
        <dbReference type="ARBA" id="ARBA00004141"/>
    </source>
</evidence>
<dbReference type="FunFam" id="3.40.605.10:FF:000026">
    <property type="entry name" value="Aldehyde dehydrogenase, putative"/>
    <property type="match status" value="1"/>
</dbReference>
<keyword evidence="6 13" id="KW-0812">Transmembrane</keyword>
<evidence type="ECO:0000256" key="2">
    <source>
        <dbReference type="ARBA" id="ARBA00005176"/>
    </source>
</evidence>
<evidence type="ECO:0000313" key="15">
    <source>
        <dbReference type="Proteomes" id="UP000050741"/>
    </source>
</evidence>
<dbReference type="InterPro" id="IPR016163">
    <property type="entry name" value="Ald_DH_C"/>
</dbReference>
<dbReference type="CDD" id="cd07103">
    <property type="entry name" value="ALDH_F5_SSADH_GabD"/>
    <property type="match status" value="1"/>
</dbReference>
<dbReference type="EC" id="1.2.1.24" evidence="4"/>
<dbReference type="InterPro" id="IPR015590">
    <property type="entry name" value="Aldehyde_DH_dom"/>
</dbReference>
<dbReference type="FunFam" id="3.40.605.10:FF:000063">
    <property type="entry name" value="Succinate-semialdehyde dehydrogenase, mitochondrial"/>
    <property type="match status" value="1"/>
</dbReference>
<proteinExistence type="inferred from homology"/>
<evidence type="ECO:0000256" key="11">
    <source>
        <dbReference type="PROSITE-ProRule" id="PRU10007"/>
    </source>
</evidence>
<feature type="transmembrane region" description="Helical" evidence="13">
    <location>
        <begin position="64"/>
        <end position="85"/>
    </location>
</feature>
<dbReference type="PANTHER" id="PTHR43353">
    <property type="entry name" value="SUCCINATE-SEMIALDEHYDE DEHYDROGENASE, MITOCHONDRIAL"/>
    <property type="match status" value="1"/>
</dbReference>
<evidence type="ECO:0000256" key="4">
    <source>
        <dbReference type="ARBA" id="ARBA00013051"/>
    </source>
</evidence>
<dbReference type="WBParaSite" id="GPLIN_000680100">
    <property type="protein sequence ID" value="GPLIN_000680100"/>
    <property type="gene ID" value="GPLIN_000680100"/>
</dbReference>
<dbReference type="Proteomes" id="UP000050741">
    <property type="component" value="Unassembled WGS sequence"/>
</dbReference>
<dbReference type="InterPro" id="IPR050740">
    <property type="entry name" value="Aldehyde_DH_Superfamily"/>
</dbReference>
<dbReference type="GO" id="GO:0004777">
    <property type="term" value="F:succinate-semialdehyde dehydrogenase (NAD+) activity"/>
    <property type="evidence" value="ECO:0007669"/>
    <property type="project" value="UniProtKB-EC"/>
</dbReference>
<feature type="domain" description="Aldehyde dehydrogenase" evidence="14">
    <location>
        <begin position="555"/>
        <end position="797"/>
    </location>
</feature>
<evidence type="ECO:0000256" key="10">
    <source>
        <dbReference type="ARBA" id="ARBA00030806"/>
    </source>
</evidence>
<dbReference type="InterPro" id="IPR029510">
    <property type="entry name" value="Ald_DH_CS_GLU"/>
</dbReference>
<evidence type="ECO:0000256" key="8">
    <source>
        <dbReference type="ARBA" id="ARBA00023002"/>
    </source>
</evidence>
<dbReference type="Gene3D" id="3.40.605.10">
    <property type="entry name" value="Aldehyde Dehydrogenase, Chain A, domain 1"/>
    <property type="match status" value="1"/>
</dbReference>
<reference evidence="16" key="2">
    <citation type="submission" date="2016-06" db="UniProtKB">
        <authorList>
            <consortium name="WormBaseParasite"/>
        </authorList>
    </citation>
    <scope>IDENTIFICATION</scope>
</reference>
<dbReference type="SUPFAM" id="SSF53720">
    <property type="entry name" value="ALDH-like"/>
    <property type="match status" value="1"/>
</dbReference>
<evidence type="ECO:0000256" key="6">
    <source>
        <dbReference type="ARBA" id="ARBA00022692"/>
    </source>
</evidence>
<reference evidence="15" key="1">
    <citation type="submission" date="2014-05" db="EMBL/GenBank/DDBJ databases">
        <title>The genome and life-stage specific transcriptomes of Globodera pallida elucidate key aspects of plant parasitism by a cyst nematode.</title>
        <authorList>
            <person name="Cotton J.A."/>
            <person name="Lilley C.J."/>
            <person name="Jones L.M."/>
            <person name="Kikuchi T."/>
            <person name="Reid A.J."/>
            <person name="Thorpe P."/>
            <person name="Tsai I.J."/>
            <person name="Beasley H."/>
            <person name="Blok V."/>
            <person name="Cock P.J.A."/>
            <person name="Van den Akker S.E."/>
            <person name="Holroyd N."/>
            <person name="Hunt M."/>
            <person name="Mantelin S."/>
            <person name="Naghra H."/>
            <person name="Pain A."/>
            <person name="Palomares-Rius J.E."/>
            <person name="Zarowiecki M."/>
            <person name="Berriman M."/>
            <person name="Jones J.T."/>
            <person name="Urwin P.E."/>
        </authorList>
    </citation>
    <scope>NUCLEOTIDE SEQUENCE [LARGE SCALE GENOMIC DNA]</scope>
    <source>
        <strain evidence="15">Lindley</strain>
    </source>
</reference>
<dbReference type="InterPro" id="IPR016161">
    <property type="entry name" value="Ald_DH/histidinol_DH"/>
</dbReference>
<dbReference type="Pfam" id="PF10292">
    <property type="entry name" value="7TM_GPCR_Srab"/>
    <property type="match status" value="1"/>
</dbReference>
<name>A0A183C1Q7_GLOPA</name>
<feature type="transmembrane region" description="Helical" evidence="13">
    <location>
        <begin position="196"/>
        <end position="217"/>
    </location>
</feature>
<evidence type="ECO:0000313" key="16">
    <source>
        <dbReference type="WBParaSite" id="GPLIN_000680100"/>
    </source>
</evidence>
<dbReference type="InterPro" id="IPR019408">
    <property type="entry name" value="7TM_GPCR_serpentine_rcpt_Srab"/>
</dbReference>
<comment type="pathway">
    <text evidence="2">Amino-acid degradation; 4-aminobutanoate degradation.</text>
</comment>
<dbReference type="InterPro" id="IPR016162">
    <property type="entry name" value="Ald_DH_N"/>
</dbReference>
<accession>A0A183C1Q7</accession>
<evidence type="ECO:0000256" key="3">
    <source>
        <dbReference type="ARBA" id="ARBA00009986"/>
    </source>
</evidence>
<dbReference type="Pfam" id="PF00171">
    <property type="entry name" value="Aldedh"/>
    <property type="match status" value="2"/>
</dbReference>
<organism evidence="15 16">
    <name type="scientific">Globodera pallida</name>
    <name type="common">Potato cyst nematode worm</name>
    <name type="synonym">Heterodera pallida</name>
    <dbReference type="NCBI Taxonomy" id="36090"/>
    <lineage>
        <taxon>Eukaryota</taxon>
        <taxon>Metazoa</taxon>
        <taxon>Ecdysozoa</taxon>
        <taxon>Nematoda</taxon>
        <taxon>Chromadorea</taxon>
        <taxon>Rhabditida</taxon>
        <taxon>Tylenchina</taxon>
        <taxon>Tylenchomorpha</taxon>
        <taxon>Tylenchoidea</taxon>
        <taxon>Heteroderidae</taxon>
        <taxon>Heteroderinae</taxon>
        <taxon>Globodera</taxon>
    </lineage>
</organism>
<feature type="transmembrane region" description="Helical" evidence="13">
    <location>
        <begin position="288"/>
        <end position="308"/>
    </location>
</feature>
<feature type="transmembrane region" description="Helical" evidence="13">
    <location>
        <begin position="105"/>
        <end position="128"/>
    </location>
</feature>
<dbReference type="PANTHER" id="PTHR43353:SF5">
    <property type="entry name" value="SUCCINATE-SEMIALDEHYDE DEHYDROGENASE, MITOCHONDRIAL"/>
    <property type="match status" value="1"/>
</dbReference>
<keyword evidence="8 12" id="KW-0560">Oxidoreductase</keyword>
<evidence type="ECO:0000256" key="5">
    <source>
        <dbReference type="ARBA" id="ARBA00019842"/>
    </source>
</evidence>